<organism evidence="1 2">
    <name type="scientific">Corynebacterium propinquum</name>
    <dbReference type="NCBI Taxonomy" id="43769"/>
    <lineage>
        <taxon>Bacteria</taxon>
        <taxon>Bacillati</taxon>
        <taxon>Actinomycetota</taxon>
        <taxon>Actinomycetes</taxon>
        <taxon>Mycobacteriales</taxon>
        <taxon>Corynebacteriaceae</taxon>
        <taxon>Corynebacterium</taxon>
    </lineage>
</organism>
<evidence type="ECO:0000313" key="2">
    <source>
        <dbReference type="Proteomes" id="UP001226160"/>
    </source>
</evidence>
<protein>
    <submittedName>
        <fullName evidence="1">Acyl-CoA dehydrogenase family protein</fullName>
        <ecNumber evidence="1">1.-.-.-</ecNumber>
    </submittedName>
</protein>
<proteinExistence type="predicted"/>
<reference evidence="1" key="1">
    <citation type="submission" date="2023-05" db="EMBL/GenBank/DDBJ databases">
        <title>Metabolic capabilities are highly conserved among human nasal-associated Corynebacterium species in pangenomic analyses.</title>
        <authorList>
            <person name="Tran T.H."/>
            <person name="Roberts A.Q."/>
            <person name="Escapa I.F."/>
            <person name="Gao W."/>
            <person name="Conlan S."/>
            <person name="Kong H."/>
            <person name="Segre J.A."/>
            <person name="Kelly M.S."/>
            <person name="Lemon K.P."/>
        </authorList>
    </citation>
    <scope>NUCLEOTIDE SEQUENCE</scope>
    <source>
        <strain evidence="1">KPL2654</strain>
    </source>
</reference>
<accession>A0AAP4F8F3</accession>
<sequence length="351" mass="37348">MTTEAKTIELAPLDIPEDIRTTLQENASAVDKGEKSARYGLELLAQHGLLNTDDLVATVRLVRGLAREDLSVAFSTWADLMVLTYLKAADSQHPQLIEAIENGTRPGVTGMASVFKYAAGAGDLDLQAQAVNGGYKVSGKLKWASNLADDSIIVSGAHSDQGGQILFVVDGNAEGLTLGTPFGLLGLNATASAWVEFDEVFVAEENILTTSFPDYLPRVRPTFLLLQTSECLGVAESAIAAASGKTVGINEVFADDVAQTYDKITELISIQESIAEKAASGEQVAFTDLLRLRLNAAEAAVQAANLEIRVAGGAGYAQSSPASRRYREATFIPVQSPSEGQLKWQLAREES</sequence>
<dbReference type="Gene3D" id="2.40.110.10">
    <property type="entry name" value="Butyryl-CoA Dehydrogenase, subunit A, domain 2"/>
    <property type="match status" value="1"/>
</dbReference>
<dbReference type="GO" id="GO:0003995">
    <property type="term" value="F:acyl-CoA dehydrogenase activity"/>
    <property type="evidence" value="ECO:0007669"/>
    <property type="project" value="TreeGrafter"/>
</dbReference>
<dbReference type="RefSeq" id="WP_284589917.1">
    <property type="nucleotide sequence ID" value="NZ_JASNVP010000008.1"/>
</dbReference>
<keyword evidence="1" id="KW-0560">Oxidoreductase</keyword>
<dbReference type="SUPFAM" id="SSF47203">
    <property type="entry name" value="Acyl-CoA dehydrogenase C-terminal domain-like"/>
    <property type="match status" value="1"/>
</dbReference>
<dbReference type="AlphaFoldDB" id="A0AAP4F8F3"/>
<evidence type="ECO:0000313" key="1">
    <source>
        <dbReference type="EMBL" id="MDK4326649.1"/>
    </source>
</evidence>
<dbReference type="InterPro" id="IPR036250">
    <property type="entry name" value="AcylCo_DH-like_C"/>
</dbReference>
<dbReference type="SUPFAM" id="SSF56645">
    <property type="entry name" value="Acyl-CoA dehydrogenase NM domain-like"/>
    <property type="match status" value="1"/>
</dbReference>
<dbReference type="EMBL" id="JASNVP010000008">
    <property type="protein sequence ID" value="MDK4326649.1"/>
    <property type="molecule type" value="Genomic_DNA"/>
</dbReference>
<gene>
    <name evidence="1" type="ORF">QPX54_09060</name>
</gene>
<dbReference type="PANTHER" id="PTHR43884:SF12">
    <property type="entry name" value="ISOVALERYL-COA DEHYDROGENASE, MITOCHONDRIAL-RELATED"/>
    <property type="match status" value="1"/>
</dbReference>
<dbReference type="EC" id="1.-.-.-" evidence="1"/>
<name>A0AAP4F8F3_9CORY</name>
<dbReference type="Gene3D" id="1.20.140.10">
    <property type="entry name" value="Butyryl-CoA Dehydrogenase, subunit A, domain 3"/>
    <property type="match status" value="1"/>
</dbReference>
<dbReference type="InterPro" id="IPR046373">
    <property type="entry name" value="Acyl-CoA_Oxase/DH_mid-dom_sf"/>
</dbReference>
<dbReference type="Proteomes" id="UP001226160">
    <property type="component" value="Unassembled WGS sequence"/>
</dbReference>
<comment type="caution">
    <text evidence="1">The sequence shown here is derived from an EMBL/GenBank/DDBJ whole genome shotgun (WGS) entry which is preliminary data.</text>
</comment>
<dbReference type="InterPro" id="IPR009100">
    <property type="entry name" value="AcylCoA_DH/oxidase_NM_dom_sf"/>
</dbReference>
<dbReference type="PANTHER" id="PTHR43884">
    <property type="entry name" value="ACYL-COA DEHYDROGENASE"/>
    <property type="match status" value="1"/>
</dbReference>